<proteinExistence type="inferred from homology"/>
<evidence type="ECO:0000256" key="1">
    <source>
        <dbReference type="ARBA" id="ARBA00005536"/>
    </source>
</evidence>
<dbReference type="AlphaFoldDB" id="A0ABD1NXN7"/>
<evidence type="ECO:0000313" key="2">
    <source>
        <dbReference type="EMBL" id="KAL2456376.1"/>
    </source>
</evidence>
<comment type="caution">
    <text evidence="2">The sequence shown here is derived from an EMBL/GenBank/DDBJ whole genome shotgun (WGS) entry which is preliminary data.</text>
</comment>
<organism evidence="2 3">
    <name type="scientific">Forsythia ovata</name>
    <dbReference type="NCBI Taxonomy" id="205694"/>
    <lineage>
        <taxon>Eukaryota</taxon>
        <taxon>Viridiplantae</taxon>
        <taxon>Streptophyta</taxon>
        <taxon>Embryophyta</taxon>
        <taxon>Tracheophyta</taxon>
        <taxon>Spermatophyta</taxon>
        <taxon>Magnoliopsida</taxon>
        <taxon>eudicotyledons</taxon>
        <taxon>Gunneridae</taxon>
        <taxon>Pentapetalae</taxon>
        <taxon>asterids</taxon>
        <taxon>lamiids</taxon>
        <taxon>Lamiales</taxon>
        <taxon>Oleaceae</taxon>
        <taxon>Forsythieae</taxon>
        <taxon>Forsythia</taxon>
    </lineage>
</organism>
<protein>
    <submittedName>
        <fullName evidence="2">Uncharacterized protein</fullName>
    </submittedName>
</protein>
<dbReference type="Gene3D" id="1.20.1260.60">
    <property type="entry name" value="Vacuolar protein sorting-associated protein Ist1"/>
    <property type="match status" value="1"/>
</dbReference>
<gene>
    <name evidence="2" type="ORF">Fot_56896</name>
</gene>
<name>A0ABD1NXN7_9LAMI</name>
<comment type="similarity">
    <text evidence="1">Belongs to the IST1 family.</text>
</comment>
<dbReference type="Pfam" id="PF03398">
    <property type="entry name" value="Ist1"/>
    <property type="match status" value="1"/>
</dbReference>
<dbReference type="InterPro" id="IPR005061">
    <property type="entry name" value="Ist1"/>
</dbReference>
<dbReference type="FunFam" id="1.20.1260.60:FF:000002">
    <property type="entry name" value="Vacuolar protein sorting-associated protein IST1"/>
    <property type="match status" value="1"/>
</dbReference>
<evidence type="ECO:0000313" key="3">
    <source>
        <dbReference type="Proteomes" id="UP001604277"/>
    </source>
</evidence>
<accession>A0ABD1NXN7</accession>
<dbReference type="PANTHER" id="PTHR12161:SF44">
    <property type="entry name" value="REGULATOR OF VPS4 ACTIVITY IN THE MVB PATHWAY PROTEIN"/>
    <property type="match status" value="1"/>
</dbReference>
<dbReference type="EMBL" id="JBFOLJ010000068">
    <property type="protein sequence ID" value="KAL2456376.1"/>
    <property type="molecule type" value="Genomic_DNA"/>
</dbReference>
<reference evidence="3" key="1">
    <citation type="submission" date="2024-07" db="EMBL/GenBank/DDBJ databases">
        <title>Two chromosome-level genome assemblies of Korean endemic species Abeliophyllum distichum and Forsythia ovata (Oleaceae).</title>
        <authorList>
            <person name="Jang H."/>
        </authorList>
    </citation>
    <scope>NUCLEOTIDE SEQUENCE [LARGE SCALE GENOMIC DNA]</scope>
</reference>
<dbReference type="Proteomes" id="UP001604277">
    <property type="component" value="Unassembled WGS sequence"/>
</dbReference>
<sequence length="622" mass="70756">MFDILFGWRKASKCKKLIKRVQCRLKLLKNKRSCIVKQLRDDVAELLKHGHEQSAFDRVEQLFKDQNMVEVYDLLENFCEYLIINLPYIRKHKDCPNDINEAVSTLIFASARFGDLPELWFIRKLFGERYGQRFAKAALELLPGNLVNHQIRESLSILNVPDEIKFKLVDEIGRTCVGPGLLLLEYKPELQEESVTKTIGNNGQTHNNDKDPQILVSNNEETEGKIVYIDLSSEKQTISKSAFDSYKDSHTIAPCSGLYTTECSFPNAVQNSAHIIEEKLVMSLQQNDMVKFTISGVIGETDGAEKSSSETSVRLPEEMIYLDDIEEFLSPLRKDENCQDQRLFMFKSSAIPLKPKIDYANENVVKEKIVPRIDKVSRNSRKTRKSGGKRLRRSVSIENGKVNDVECASYYGESLSNYNKKSLHWRKHQKNISVDDRNRMPFPVQENEKNTCSVKVKSSLSFVKYREKDLRCSSINGENATSKVFAVGKCSLGGQPEIQPPHLRAMSMPLERPKESPTENKKRIKTFVAFSEDVRARAIYDITKAGTIQKACIQAQRTAESQLRACQNMIHGKDKELTETLTELSRAKDHLANLGVPGYTDPKDPTGTYGSCLFLSVLFSRI</sequence>
<dbReference type="InterPro" id="IPR042277">
    <property type="entry name" value="IST1-like"/>
</dbReference>
<keyword evidence="3" id="KW-1185">Reference proteome</keyword>
<dbReference type="PANTHER" id="PTHR12161">
    <property type="entry name" value="IST1 FAMILY MEMBER"/>
    <property type="match status" value="1"/>
</dbReference>